<feature type="compositionally biased region" description="Basic and acidic residues" evidence="1">
    <location>
        <begin position="925"/>
        <end position="947"/>
    </location>
</feature>
<feature type="compositionally biased region" description="Low complexity" evidence="1">
    <location>
        <begin position="1000"/>
        <end position="1020"/>
    </location>
</feature>
<feature type="compositionally biased region" description="Low complexity" evidence="1">
    <location>
        <begin position="453"/>
        <end position="470"/>
    </location>
</feature>
<feature type="region of interest" description="Disordered" evidence="1">
    <location>
        <begin position="879"/>
        <end position="1036"/>
    </location>
</feature>
<dbReference type="PANTHER" id="PTHR38758:SF1">
    <property type="entry name" value="PROTEIN, PUTATIVE-RELATED"/>
    <property type="match status" value="1"/>
</dbReference>
<feature type="compositionally biased region" description="Low complexity" evidence="1">
    <location>
        <begin position="243"/>
        <end position="257"/>
    </location>
</feature>
<feature type="compositionally biased region" description="Basic and acidic residues" evidence="1">
    <location>
        <begin position="879"/>
        <end position="894"/>
    </location>
</feature>
<feature type="region of interest" description="Disordered" evidence="1">
    <location>
        <begin position="284"/>
        <end position="336"/>
    </location>
</feature>
<protein>
    <submittedName>
        <fullName evidence="2">Uncharacterized protein</fullName>
    </submittedName>
</protein>
<evidence type="ECO:0000313" key="2">
    <source>
        <dbReference type="EMBL" id="KAF6763255.1"/>
    </source>
</evidence>
<feature type="region of interest" description="Disordered" evidence="1">
    <location>
        <begin position="6"/>
        <end position="27"/>
    </location>
</feature>
<feature type="compositionally biased region" description="Basic and acidic residues" evidence="1">
    <location>
        <begin position="786"/>
        <end position="829"/>
    </location>
</feature>
<dbReference type="AlphaFoldDB" id="A0A8H6ICY4"/>
<organism evidence="2 3">
    <name type="scientific">Ephemerocybe angulata</name>
    <dbReference type="NCBI Taxonomy" id="980116"/>
    <lineage>
        <taxon>Eukaryota</taxon>
        <taxon>Fungi</taxon>
        <taxon>Dikarya</taxon>
        <taxon>Basidiomycota</taxon>
        <taxon>Agaricomycotina</taxon>
        <taxon>Agaricomycetes</taxon>
        <taxon>Agaricomycetidae</taxon>
        <taxon>Agaricales</taxon>
        <taxon>Agaricineae</taxon>
        <taxon>Psathyrellaceae</taxon>
        <taxon>Ephemerocybe</taxon>
    </lineage>
</organism>
<feature type="region of interest" description="Disordered" evidence="1">
    <location>
        <begin position="544"/>
        <end position="569"/>
    </location>
</feature>
<dbReference type="EMBL" id="JACGCI010000006">
    <property type="protein sequence ID" value="KAF6763255.1"/>
    <property type="molecule type" value="Genomic_DNA"/>
</dbReference>
<gene>
    <name evidence="2" type="ORF">DFP72DRAFT_875180</name>
</gene>
<evidence type="ECO:0000313" key="3">
    <source>
        <dbReference type="Proteomes" id="UP000521943"/>
    </source>
</evidence>
<proteinExistence type="predicted"/>
<feature type="compositionally biased region" description="Low complexity" evidence="1">
    <location>
        <begin position="9"/>
        <end position="27"/>
    </location>
</feature>
<dbReference type="OrthoDB" id="3231855at2759"/>
<keyword evidence="3" id="KW-1185">Reference proteome</keyword>
<feature type="compositionally biased region" description="Basic and acidic residues" evidence="1">
    <location>
        <begin position="729"/>
        <end position="761"/>
    </location>
</feature>
<feature type="compositionally biased region" description="Basic and acidic residues" evidence="1">
    <location>
        <begin position="376"/>
        <end position="395"/>
    </location>
</feature>
<feature type="compositionally biased region" description="Low complexity" evidence="1">
    <location>
        <begin position="969"/>
        <end position="984"/>
    </location>
</feature>
<feature type="compositionally biased region" description="Acidic residues" evidence="1">
    <location>
        <begin position="501"/>
        <end position="512"/>
    </location>
</feature>
<feature type="region of interest" description="Disordered" evidence="1">
    <location>
        <begin position="729"/>
        <end position="829"/>
    </location>
</feature>
<feature type="region of interest" description="Disordered" evidence="1">
    <location>
        <begin position="189"/>
        <end position="264"/>
    </location>
</feature>
<reference evidence="2 3" key="1">
    <citation type="submission" date="2020-07" db="EMBL/GenBank/DDBJ databases">
        <title>Comparative genomics of pyrophilous fungi reveals a link between fire events and developmental genes.</title>
        <authorList>
            <consortium name="DOE Joint Genome Institute"/>
            <person name="Steindorff A.S."/>
            <person name="Carver A."/>
            <person name="Calhoun S."/>
            <person name="Stillman K."/>
            <person name="Liu H."/>
            <person name="Lipzen A."/>
            <person name="Pangilinan J."/>
            <person name="Labutti K."/>
            <person name="Bruns T.D."/>
            <person name="Grigoriev I.V."/>
        </authorList>
    </citation>
    <scope>NUCLEOTIDE SEQUENCE [LARGE SCALE GENOMIC DNA]</scope>
    <source>
        <strain evidence="2 3">CBS 144469</strain>
    </source>
</reference>
<feature type="compositionally biased region" description="Basic and acidic residues" evidence="1">
    <location>
        <begin position="290"/>
        <end position="313"/>
    </location>
</feature>
<name>A0A8H6ICY4_9AGAR</name>
<dbReference type="PANTHER" id="PTHR38758">
    <property type="entry name" value="PUTATIVE-RELATED"/>
    <property type="match status" value="1"/>
</dbReference>
<evidence type="ECO:0000256" key="1">
    <source>
        <dbReference type="SAM" id="MobiDB-lite"/>
    </source>
</evidence>
<feature type="region of interest" description="Disordered" evidence="1">
    <location>
        <begin position="588"/>
        <end position="631"/>
    </location>
</feature>
<dbReference type="Proteomes" id="UP000521943">
    <property type="component" value="Unassembled WGS sequence"/>
</dbReference>
<feature type="region of interest" description="Disordered" evidence="1">
    <location>
        <begin position="375"/>
        <end position="516"/>
    </location>
</feature>
<feature type="compositionally biased region" description="Basic and acidic residues" evidence="1">
    <location>
        <begin position="769"/>
        <end position="779"/>
    </location>
</feature>
<feature type="compositionally biased region" description="Basic and acidic residues" evidence="1">
    <location>
        <begin position="588"/>
        <end position="601"/>
    </location>
</feature>
<comment type="caution">
    <text evidence="2">The sequence shown here is derived from an EMBL/GenBank/DDBJ whole genome shotgun (WGS) entry which is preliminary data.</text>
</comment>
<feature type="compositionally biased region" description="Polar residues" evidence="1">
    <location>
        <begin position="405"/>
        <end position="423"/>
    </location>
</feature>
<sequence length="1240" mass="139947">MSVILAAFSSRPSSSSTSSTSRSRGRPYTSMDSIYSIVAGLGLRLVVGYASHHEFKIVGPLIGLWEGVVTLHFMKKAPSSFDPFVAYGVRMFIDYLVTENVSRMVLVVIWTVLGMALADVAPSIWFDVGLHRPWRRVRRDLYTLYSMTPKVPSFPKARAVRFSRSRNTVIDTPITFPEIDIEERRTLKSTSATRRRVSGSRFTTSVAPNSDCRRRATVYAEPPSDTDDTGTVISDDLDVDNLSSGRSSTSPPSSQGTPHHEDWDLESSIESAPEIDVEEEIAAAQEEAEQQQHSKHELAQAKKDHGEEGESTPRARPMIFPPTPSDSAARWDLSYNDHAVPPPSAFLQQIPDDVQDYDYVPATRGVLPPVVTLNMVKEEESDRPPPTPAKDDIPLRFRKGGASASAISTNRQYTPMSSRNSLGLETPAETPVDGNGAASTGASRVGGLSDDWASAPQPSSSKGSPSSYASVPTRLDRGPSIAIPQGPVADLMGLDTPSSAAEEDDMYLDEEESRSRVEQYMRNVAESQKDDDDEAEYQALLEFREKERRQEEEMVRLEEERRRRDEMERLRLQDAERLRLAQERRARLEEKRRVQEEERRTAPGGGGPGLKNKARLERLRQEEEEEAEAQRLAQEARLAKRLRFAQEAEERARLAEEEAKARLAEQLRLAEEAERIRLAAEELERVRLAEEAERIRLAEEQEAELRRLQEEAGGGAYYRSRIEQEQEAELRRLQEERSRIEQEEAAERSPEEKEQLKLKKEEKKRKKKEREEKKRKAEEDAAAEAEAERERVEAARVEAERLEEERLERELREAREAEEKRLADEAEEKQRRIEEALALAERIREEEEAEQHRVAQEALVAEQLRLAEEEEQRRAVEVTLEAERKEEEDRRLAEEASQAEALRQQLEEDAETQRLAEEAAAEQQRLADEEAARVKKEQEEEDERLREQQAVAEAARAKEQEEEEERLRQQQATAEADLAAATAAEEAKRAELERLEEEQAAATRAAEELAAAQAQVDAEAPPVPEKEPASAEPGTPTQVMVQLATPTAPAADIDGGQEGEGEENVDDDALLGGGSDIGSVATAYTEVSLDVKSRLEKTISRRAQKIELEDRVAVLRKYQKKIQRLYDDSTRLSMFWETPAKNFMLKIATIPEVEERVRDALLFHLTPDCKSFNFTITIPSGKGPAVTRIKNAVVALLRDQLNIEPAAKDPNNGKILTLEMDEKDFPLWILDFRQRSTRGD</sequence>
<accession>A0A8H6ICY4</accession>